<feature type="transmembrane region" description="Helical" evidence="1">
    <location>
        <begin position="67"/>
        <end position="93"/>
    </location>
</feature>
<dbReference type="Proteomes" id="UP001589707">
    <property type="component" value="Unassembled WGS sequence"/>
</dbReference>
<keyword evidence="1" id="KW-0472">Membrane</keyword>
<feature type="transmembrane region" description="Helical" evidence="1">
    <location>
        <begin position="196"/>
        <end position="215"/>
    </location>
</feature>
<organism evidence="2 3">
    <name type="scientific">Brevibacterium otitidis</name>
    <dbReference type="NCBI Taxonomy" id="53364"/>
    <lineage>
        <taxon>Bacteria</taxon>
        <taxon>Bacillati</taxon>
        <taxon>Actinomycetota</taxon>
        <taxon>Actinomycetes</taxon>
        <taxon>Micrococcales</taxon>
        <taxon>Brevibacteriaceae</taxon>
        <taxon>Brevibacterium</taxon>
    </lineage>
</organism>
<evidence type="ECO:0000313" key="3">
    <source>
        <dbReference type="Proteomes" id="UP001589707"/>
    </source>
</evidence>
<feature type="transmembrane region" description="Helical" evidence="1">
    <location>
        <begin position="139"/>
        <end position="157"/>
    </location>
</feature>
<feature type="transmembrane region" description="Helical" evidence="1">
    <location>
        <begin position="227"/>
        <end position="248"/>
    </location>
</feature>
<dbReference type="RefSeq" id="WP_376838902.1">
    <property type="nucleotide sequence ID" value="NZ_JBHMAU010000032.1"/>
</dbReference>
<feature type="transmembrane region" description="Helical" evidence="1">
    <location>
        <begin position="164"/>
        <end position="184"/>
    </location>
</feature>
<comment type="caution">
    <text evidence="2">The sequence shown here is derived from an EMBL/GenBank/DDBJ whole genome shotgun (WGS) entry which is preliminary data.</text>
</comment>
<evidence type="ECO:0000256" key="1">
    <source>
        <dbReference type="SAM" id="Phobius"/>
    </source>
</evidence>
<dbReference type="EMBL" id="JBHMAU010000032">
    <property type="protein sequence ID" value="MFB9775619.1"/>
    <property type="molecule type" value="Genomic_DNA"/>
</dbReference>
<keyword evidence="3" id="KW-1185">Reference proteome</keyword>
<reference evidence="2 3" key="1">
    <citation type="submission" date="2024-09" db="EMBL/GenBank/DDBJ databases">
        <authorList>
            <person name="Sun Q."/>
            <person name="Mori K."/>
        </authorList>
    </citation>
    <scope>NUCLEOTIDE SEQUENCE [LARGE SCALE GENOMIC DNA]</scope>
    <source>
        <strain evidence="2 3">JCM 11683</strain>
    </source>
</reference>
<dbReference type="PANTHER" id="PTHR40761:SF1">
    <property type="entry name" value="CONSERVED INTEGRAL MEMBRANE ALANINE VALINE AND LEUCINE RICH PROTEIN-RELATED"/>
    <property type="match status" value="1"/>
</dbReference>
<feature type="transmembrane region" description="Helical" evidence="1">
    <location>
        <begin position="105"/>
        <end position="127"/>
    </location>
</feature>
<keyword evidence="1" id="KW-1133">Transmembrane helix</keyword>
<accession>A0ABV5WZL2</accession>
<proteinExistence type="predicted"/>
<dbReference type="PANTHER" id="PTHR40761">
    <property type="entry name" value="CONSERVED INTEGRAL MEMBRANE ALANINE VALINE AND LEUCINE RICH PROTEIN-RELATED"/>
    <property type="match status" value="1"/>
</dbReference>
<gene>
    <name evidence="2" type="ORF">ACFFN1_04215</name>
</gene>
<feature type="transmembrane region" description="Helical" evidence="1">
    <location>
        <begin position="254"/>
        <end position="275"/>
    </location>
</feature>
<name>A0ABV5WZL2_9MICO</name>
<evidence type="ECO:0000313" key="2">
    <source>
        <dbReference type="EMBL" id="MFB9775619.1"/>
    </source>
</evidence>
<keyword evidence="1" id="KW-0812">Transmembrane</keyword>
<sequence length="307" mass="32560">MTTLVAILLAFFAAIALAYAALLQHTGVNDREEDSTRFQLSEFIRILRNRRWMLGLLILILGNAANIIGLTIAPVMVVQPIGAVALITAVILAVTHRGLALSRTIVIAVGTCGLSVAAFVAIAAVIGRYEVHYGASAHRVAWIAVALTVVFGLIILIRRHPPQLLLITASGLLFATVATNVHILTNQFFDTGLSGVTWFNVLSLVLAGAIGSWFVQAAYAAGPPEMVIAGLTVIDPIFAVLLGSIVLGEAMGASVLQLVLMAVTGVIACCAVIALSRYHPDVVAKERQRMTAKYGAPHSHPRHRPAD</sequence>
<protein>
    <submittedName>
        <fullName evidence="2">Multidrug transporter</fullName>
    </submittedName>
</protein>